<dbReference type="Gene3D" id="1.10.443.10">
    <property type="entry name" value="Intergrase catalytic core"/>
    <property type="match status" value="1"/>
</dbReference>
<evidence type="ECO:0000313" key="4">
    <source>
        <dbReference type="Proteomes" id="UP000184520"/>
    </source>
</evidence>
<dbReference type="GO" id="GO:0003677">
    <property type="term" value="F:DNA binding"/>
    <property type="evidence" value="ECO:0007669"/>
    <property type="project" value="InterPro"/>
</dbReference>
<dbReference type="AlphaFoldDB" id="A0A1M5HKQ9"/>
<evidence type="ECO:0000256" key="1">
    <source>
        <dbReference type="ARBA" id="ARBA00023172"/>
    </source>
</evidence>
<dbReference type="STRING" id="634436.SAMN05216361_1508"/>
<evidence type="ECO:0000313" key="3">
    <source>
        <dbReference type="EMBL" id="SHG16412.1"/>
    </source>
</evidence>
<protein>
    <submittedName>
        <fullName evidence="3">Integrase</fullName>
    </submittedName>
</protein>
<dbReference type="GO" id="GO:0006310">
    <property type="term" value="P:DNA recombination"/>
    <property type="evidence" value="ECO:0007669"/>
    <property type="project" value="UniProtKB-KW"/>
</dbReference>
<accession>A0A1M5HKQ9</accession>
<feature type="domain" description="Tyr recombinase" evidence="2">
    <location>
        <begin position="305"/>
        <end position="493"/>
    </location>
</feature>
<dbReference type="GO" id="GO:0015074">
    <property type="term" value="P:DNA integration"/>
    <property type="evidence" value="ECO:0007669"/>
    <property type="project" value="InterPro"/>
</dbReference>
<dbReference type="InterPro" id="IPR011010">
    <property type="entry name" value="DNA_brk_join_enz"/>
</dbReference>
<reference evidence="4" key="1">
    <citation type="submission" date="2016-11" db="EMBL/GenBank/DDBJ databases">
        <authorList>
            <person name="Varghese N."/>
            <person name="Submissions S."/>
        </authorList>
    </citation>
    <scope>NUCLEOTIDE SEQUENCE [LARGE SCALE GENOMIC DNA]</scope>
    <source>
        <strain evidence="4">CGMCC 1.8995</strain>
    </source>
</reference>
<dbReference type="Proteomes" id="UP000184520">
    <property type="component" value="Unassembled WGS sequence"/>
</dbReference>
<evidence type="ECO:0000259" key="2">
    <source>
        <dbReference type="PROSITE" id="PS51898"/>
    </source>
</evidence>
<dbReference type="PROSITE" id="PS51898">
    <property type="entry name" value="TYR_RECOMBINASE"/>
    <property type="match status" value="1"/>
</dbReference>
<name>A0A1M5HKQ9_9ALTE</name>
<dbReference type="InterPro" id="IPR002104">
    <property type="entry name" value="Integrase_catalytic"/>
</dbReference>
<dbReference type="Pfam" id="PF00589">
    <property type="entry name" value="Phage_integrase"/>
    <property type="match status" value="1"/>
</dbReference>
<keyword evidence="1" id="KW-0233">DNA recombination</keyword>
<dbReference type="InterPro" id="IPR013762">
    <property type="entry name" value="Integrase-like_cat_sf"/>
</dbReference>
<organism evidence="3 4">
    <name type="scientific">Marisediminitalea aggregata</name>
    <dbReference type="NCBI Taxonomy" id="634436"/>
    <lineage>
        <taxon>Bacteria</taxon>
        <taxon>Pseudomonadati</taxon>
        <taxon>Pseudomonadota</taxon>
        <taxon>Gammaproteobacteria</taxon>
        <taxon>Alteromonadales</taxon>
        <taxon>Alteromonadaceae</taxon>
        <taxon>Marisediminitalea</taxon>
    </lineage>
</organism>
<gene>
    <name evidence="3" type="ORF">SAMN05216361_1508</name>
</gene>
<proteinExistence type="predicted"/>
<sequence length="507" mass="58825">MKKSGETQIMEDLKIRKLVRSVIESEIQQIDVLFNNNEDLEDVLYRQYRKSYLERQFSGGLYDKDLDTYSIFKIKKICSSQDAGYRAGTALKKLFLSEDSNSSENILELDASDFTKEFFKSEEELEKFYLRVNHLKDHLLNGDIDSAEQIYLNLKKMIEGRRTFNELFEQFMRAGLEGTLHKSMSGGEPWDETRYKDVKNSFNLFGYYFEGTSMQDVTSNELDTLFREYLSNFPRRNLRIAKQNTIPELFEIVAQGIISEDDMVRGKTVANHYKNLATFYNYYEKVLGGNSQAFRFMNFKPANSEKRAVFSVGQVFKMLTCVSSLGPGKKWPIYIMAHTGMRNAEIMQLRKEDILELNGVHSIRVTEEAGELKTISSNRIIPIHKWLIEQGFIEFVEDCKEEYLFKRYSTSDRYLTRLYANFIKKECDFPDTDGIGRPLSLYSLRHFVVTTLRTKNVPDMYVKAIVGHSLSGQQDITDNYSHPDDIKLMQEYINSISISAESGESAK</sequence>
<keyword evidence="4" id="KW-1185">Reference proteome</keyword>
<dbReference type="SUPFAM" id="SSF56349">
    <property type="entry name" value="DNA breaking-rejoining enzymes"/>
    <property type="match status" value="1"/>
</dbReference>
<dbReference type="EMBL" id="FQWD01000002">
    <property type="protein sequence ID" value="SHG16412.1"/>
    <property type="molecule type" value="Genomic_DNA"/>
</dbReference>